<evidence type="ECO:0000259" key="1">
    <source>
        <dbReference type="PROSITE" id="PS50835"/>
    </source>
</evidence>
<dbReference type="Proteomes" id="UP000030746">
    <property type="component" value="Unassembled WGS sequence"/>
</dbReference>
<dbReference type="PANTHER" id="PTHR23278:SF19">
    <property type="entry name" value="OBSCURIN"/>
    <property type="match status" value="1"/>
</dbReference>
<keyword evidence="3" id="KW-1185">Reference proteome</keyword>
<dbReference type="PROSITE" id="PS50835">
    <property type="entry name" value="IG_LIKE"/>
    <property type="match status" value="1"/>
</dbReference>
<dbReference type="InterPro" id="IPR013783">
    <property type="entry name" value="Ig-like_fold"/>
</dbReference>
<dbReference type="KEGG" id="lgi:LOTGIDRAFT_174462"/>
<dbReference type="SUPFAM" id="SSF48726">
    <property type="entry name" value="Immunoglobulin"/>
    <property type="match status" value="1"/>
</dbReference>
<gene>
    <name evidence="2" type="ORF">LOTGIDRAFT_174462</name>
</gene>
<dbReference type="EMBL" id="KB201292">
    <property type="protein sequence ID" value="ESO98025.1"/>
    <property type="molecule type" value="Genomic_DNA"/>
</dbReference>
<evidence type="ECO:0000313" key="2">
    <source>
        <dbReference type="EMBL" id="ESO98025.1"/>
    </source>
</evidence>
<protein>
    <recommendedName>
        <fullName evidence="1">Ig-like domain-containing protein</fullName>
    </recommendedName>
</protein>
<dbReference type="HOGENOM" id="CLU_2006494_0_0_1"/>
<proteinExistence type="predicted"/>
<dbReference type="CTD" id="20242746"/>
<dbReference type="PANTHER" id="PTHR23278">
    <property type="entry name" value="SIDESTEP PROTEIN"/>
    <property type="match status" value="1"/>
</dbReference>
<sequence>MFIITIITVPVSSVENTNKNEDLIKDRTVNLECKTTGGYPLPNITWSIDTRILMTSVNTTTSSLSYQPVVSDQGQRLQCSATNGYGQSQTDSFQLDIKFVALLTRKIIRTTKPKTLEQRSHRFY</sequence>
<accession>V4AT14</accession>
<dbReference type="OrthoDB" id="6244967at2759"/>
<evidence type="ECO:0000313" key="3">
    <source>
        <dbReference type="Proteomes" id="UP000030746"/>
    </source>
</evidence>
<reference evidence="2 3" key="1">
    <citation type="journal article" date="2013" name="Nature">
        <title>Insights into bilaterian evolution from three spiralian genomes.</title>
        <authorList>
            <person name="Simakov O."/>
            <person name="Marletaz F."/>
            <person name="Cho S.J."/>
            <person name="Edsinger-Gonzales E."/>
            <person name="Havlak P."/>
            <person name="Hellsten U."/>
            <person name="Kuo D.H."/>
            <person name="Larsson T."/>
            <person name="Lv J."/>
            <person name="Arendt D."/>
            <person name="Savage R."/>
            <person name="Osoegawa K."/>
            <person name="de Jong P."/>
            <person name="Grimwood J."/>
            <person name="Chapman J.A."/>
            <person name="Shapiro H."/>
            <person name="Aerts A."/>
            <person name="Otillar R.P."/>
            <person name="Terry A.Y."/>
            <person name="Boore J.L."/>
            <person name="Grigoriev I.V."/>
            <person name="Lindberg D.R."/>
            <person name="Seaver E.C."/>
            <person name="Weisblat D.A."/>
            <person name="Putnam N.H."/>
            <person name="Rokhsar D.S."/>
        </authorList>
    </citation>
    <scope>NUCLEOTIDE SEQUENCE [LARGE SCALE GENOMIC DNA]</scope>
</reference>
<dbReference type="Pfam" id="PF13895">
    <property type="entry name" value="Ig_2"/>
    <property type="match status" value="1"/>
</dbReference>
<dbReference type="InterPro" id="IPR007110">
    <property type="entry name" value="Ig-like_dom"/>
</dbReference>
<organism evidence="2 3">
    <name type="scientific">Lottia gigantea</name>
    <name type="common">Giant owl limpet</name>
    <dbReference type="NCBI Taxonomy" id="225164"/>
    <lineage>
        <taxon>Eukaryota</taxon>
        <taxon>Metazoa</taxon>
        <taxon>Spiralia</taxon>
        <taxon>Lophotrochozoa</taxon>
        <taxon>Mollusca</taxon>
        <taxon>Gastropoda</taxon>
        <taxon>Patellogastropoda</taxon>
        <taxon>Lottioidea</taxon>
        <taxon>Lottiidae</taxon>
        <taxon>Lottia</taxon>
    </lineage>
</organism>
<dbReference type="GeneID" id="20242746"/>
<dbReference type="CDD" id="cd00096">
    <property type="entry name" value="Ig"/>
    <property type="match status" value="1"/>
</dbReference>
<dbReference type="AlphaFoldDB" id="V4AT14"/>
<name>V4AT14_LOTGI</name>
<dbReference type="InterPro" id="IPR036179">
    <property type="entry name" value="Ig-like_dom_sf"/>
</dbReference>
<dbReference type="Gene3D" id="2.60.40.10">
    <property type="entry name" value="Immunoglobulins"/>
    <property type="match status" value="1"/>
</dbReference>
<dbReference type="RefSeq" id="XP_009051295.1">
    <property type="nucleotide sequence ID" value="XM_009053047.1"/>
</dbReference>
<feature type="domain" description="Ig-like" evidence="1">
    <location>
        <begin position="10"/>
        <end position="96"/>
    </location>
</feature>